<accession>A0AA86SUV0</accession>
<organism evidence="1 2">
    <name type="scientific">Sphenostylis stenocarpa</name>
    <dbReference type="NCBI Taxonomy" id="92480"/>
    <lineage>
        <taxon>Eukaryota</taxon>
        <taxon>Viridiplantae</taxon>
        <taxon>Streptophyta</taxon>
        <taxon>Embryophyta</taxon>
        <taxon>Tracheophyta</taxon>
        <taxon>Spermatophyta</taxon>
        <taxon>Magnoliopsida</taxon>
        <taxon>eudicotyledons</taxon>
        <taxon>Gunneridae</taxon>
        <taxon>Pentapetalae</taxon>
        <taxon>rosids</taxon>
        <taxon>fabids</taxon>
        <taxon>Fabales</taxon>
        <taxon>Fabaceae</taxon>
        <taxon>Papilionoideae</taxon>
        <taxon>50 kb inversion clade</taxon>
        <taxon>NPAAA clade</taxon>
        <taxon>indigoferoid/millettioid clade</taxon>
        <taxon>Phaseoleae</taxon>
        <taxon>Sphenostylis</taxon>
    </lineage>
</organism>
<keyword evidence="2" id="KW-1185">Reference proteome</keyword>
<evidence type="ECO:0000313" key="1">
    <source>
        <dbReference type="EMBL" id="CAJ1967002.1"/>
    </source>
</evidence>
<proteinExistence type="predicted"/>
<gene>
    <name evidence="1" type="ORF">AYBTSS11_LOCUS20951</name>
</gene>
<dbReference type="Proteomes" id="UP001189624">
    <property type="component" value="Chromosome 7"/>
</dbReference>
<name>A0AA86SUV0_9FABA</name>
<dbReference type="Gramene" id="rna-AYBTSS11_LOCUS20951">
    <property type="protein sequence ID" value="CAJ1967002.1"/>
    <property type="gene ID" value="gene-AYBTSS11_LOCUS20951"/>
</dbReference>
<dbReference type="AlphaFoldDB" id="A0AA86SUV0"/>
<evidence type="ECO:0000313" key="2">
    <source>
        <dbReference type="Proteomes" id="UP001189624"/>
    </source>
</evidence>
<sequence length="58" mass="6779">MELQGEEGSWHLEFRDDWGTWEEITSRTRDRQGYLGSANLIFYGALPNPHENHLSMCP</sequence>
<dbReference type="EMBL" id="OY731404">
    <property type="protein sequence ID" value="CAJ1967002.1"/>
    <property type="molecule type" value="Genomic_DNA"/>
</dbReference>
<protein>
    <submittedName>
        <fullName evidence="1">Uncharacterized protein</fullName>
    </submittedName>
</protein>
<reference evidence="1" key="1">
    <citation type="submission" date="2023-10" db="EMBL/GenBank/DDBJ databases">
        <authorList>
            <person name="Domelevo Entfellner J.-B."/>
        </authorList>
    </citation>
    <scope>NUCLEOTIDE SEQUENCE</scope>
</reference>